<dbReference type="EMBL" id="LFJV01000072">
    <property type="protein sequence ID" value="KMM32118.1"/>
    <property type="molecule type" value="Genomic_DNA"/>
</dbReference>
<protein>
    <submittedName>
        <fullName evidence="1">Hydrogenase formation protein HupD</fullName>
    </submittedName>
</protein>
<dbReference type="PANTHER" id="PTHR30149">
    <property type="entry name" value="HYDROGENASE PROTEIN ASSEMBLY PROTEIN HYPD"/>
    <property type="match status" value="1"/>
</dbReference>
<dbReference type="GO" id="GO:0051604">
    <property type="term" value="P:protein maturation"/>
    <property type="evidence" value="ECO:0007669"/>
    <property type="project" value="TreeGrafter"/>
</dbReference>
<accession>A0A0J6CG00</accession>
<dbReference type="InterPro" id="IPR042244">
    <property type="entry name" value="HypD_2_sf"/>
</dbReference>
<evidence type="ECO:0000313" key="1">
    <source>
        <dbReference type="EMBL" id="KMM32118.1"/>
    </source>
</evidence>
<dbReference type="Proteomes" id="UP000036166">
    <property type="component" value="Unassembled WGS sequence"/>
</dbReference>
<gene>
    <name evidence="1" type="ORF">ACM15_19160</name>
</gene>
<dbReference type="InterPro" id="IPR002780">
    <property type="entry name" value="Hyd_form_HypD"/>
</dbReference>
<feature type="non-terminal residue" evidence="1">
    <location>
        <position position="1"/>
    </location>
</feature>
<sequence length="68" mass="7477">YSSREKFPFHPNGTEIPSECIAGDTMRGVKQPADCPFFGKGCSPERPKGAPMVSSEGVCAAYYKYRKI</sequence>
<dbReference type="PANTHER" id="PTHR30149:SF0">
    <property type="entry name" value="HYDROGENASE MATURATION FACTOR HYPD"/>
    <property type="match status" value="1"/>
</dbReference>
<dbReference type="AlphaFoldDB" id="A0A0J6CG00"/>
<comment type="caution">
    <text evidence="1">The sequence shown here is derived from an EMBL/GenBank/DDBJ whole genome shotgun (WGS) entry which is preliminary data.</text>
</comment>
<organism evidence="1 2">
    <name type="scientific">Parabacteroides goldsteinii</name>
    <dbReference type="NCBI Taxonomy" id="328812"/>
    <lineage>
        <taxon>Bacteria</taxon>
        <taxon>Pseudomonadati</taxon>
        <taxon>Bacteroidota</taxon>
        <taxon>Bacteroidia</taxon>
        <taxon>Bacteroidales</taxon>
        <taxon>Tannerellaceae</taxon>
        <taxon>Parabacteroides</taxon>
    </lineage>
</organism>
<dbReference type="PATRIC" id="fig|328812.4.peg.4979"/>
<dbReference type="GO" id="GO:0051539">
    <property type="term" value="F:4 iron, 4 sulfur cluster binding"/>
    <property type="evidence" value="ECO:0007669"/>
    <property type="project" value="TreeGrafter"/>
</dbReference>
<name>A0A0J6CG00_9BACT</name>
<proteinExistence type="predicted"/>
<dbReference type="Gene3D" id="6.10.20.100">
    <property type="match status" value="1"/>
</dbReference>
<evidence type="ECO:0000313" key="2">
    <source>
        <dbReference type="Proteomes" id="UP000036166"/>
    </source>
</evidence>
<dbReference type="GO" id="GO:0005506">
    <property type="term" value="F:iron ion binding"/>
    <property type="evidence" value="ECO:0007669"/>
    <property type="project" value="TreeGrafter"/>
</dbReference>
<dbReference type="GO" id="GO:0070025">
    <property type="term" value="F:carbon monoxide binding"/>
    <property type="evidence" value="ECO:0007669"/>
    <property type="project" value="TreeGrafter"/>
</dbReference>
<reference evidence="1 2" key="1">
    <citation type="submission" date="2015-06" db="EMBL/GenBank/DDBJ databases">
        <title>Draft Genome Sequence of Parabacteroides goldsteinii with Putative Novel Metallo-Beta-Lactamases Isolated from a Blood Culture from a Human Patient.</title>
        <authorList>
            <person name="Krogh T.J."/>
            <person name="Agergaard C.N."/>
            <person name="Moller-Jensen J."/>
            <person name="Justesen U.S."/>
        </authorList>
    </citation>
    <scope>NUCLEOTIDE SEQUENCE [LARGE SCALE GENOMIC DNA]</scope>
    <source>
        <strain evidence="1 2">910340</strain>
    </source>
</reference>
<dbReference type="Pfam" id="PF01924">
    <property type="entry name" value="HypD"/>
    <property type="match status" value="1"/>
</dbReference>